<comment type="similarity">
    <text evidence="1 16">Belongs to the succinate dehydrogenase/fumarate reductase iron-sulfur protein family.</text>
</comment>
<dbReference type="GO" id="GO:0006121">
    <property type="term" value="P:mitochondrial electron transport, succinate to ubiquinone"/>
    <property type="evidence" value="ECO:0007669"/>
    <property type="project" value="EnsemblFungi"/>
</dbReference>
<comment type="catalytic activity">
    <reaction evidence="15">
        <text>a quinone + succinate = fumarate + a quinol</text>
        <dbReference type="Rhea" id="RHEA:40523"/>
        <dbReference type="ChEBI" id="CHEBI:24646"/>
        <dbReference type="ChEBI" id="CHEBI:29806"/>
        <dbReference type="ChEBI" id="CHEBI:30031"/>
        <dbReference type="ChEBI" id="CHEBI:132124"/>
        <dbReference type="EC" id="1.3.5.1"/>
    </reaction>
</comment>
<dbReference type="SUPFAM" id="SSF46548">
    <property type="entry name" value="alpha-helical ferredoxin"/>
    <property type="match status" value="1"/>
</dbReference>
<evidence type="ECO:0000256" key="7">
    <source>
        <dbReference type="ARBA" id="ARBA00022532"/>
    </source>
</evidence>
<evidence type="ECO:0000256" key="3">
    <source>
        <dbReference type="ARBA" id="ARBA00012792"/>
    </source>
</evidence>
<comment type="subcellular location">
    <subcellularLocation>
        <location evidence="16">Mitochondrion inner membrane</location>
        <topology evidence="16">Peripheral membrane protein</topology>
        <orientation evidence="16">Matrix side</orientation>
    </subcellularLocation>
</comment>
<feature type="domain" description="2Fe-2S ferredoxin-type" evidence="17">
    <location>
        <begin position="50"/>
        <end position="141"/>
    </location>
</feature>
<evidence type="ECO:0000256" key="16">
    <source>
        <dbReference type="RuleBase" id="RU361237"/>
    </source>
</evidence>
<comment type="cofactor">
    <cofactor evidence="16">
        <name>[4Fe-4S] cluster</name>
        <dbReference type="ChEBI" id="CHEBI:49883"/>
    </cofactor>
    <text evidence="16">Binds 1 [4Fe-4S] cluster.</text>
</comment>
<dbReference type="EC" id="1.3.5.1" evidence="3 16"/>
<dbReference type="InterPro" id="IPR009051">
    <property type="entry name" value="Helical_ferredxn"/>
</dbReference>
<evidence type="ECO:0000313" key="20">
    <source>
        <dbReference type="Proteomes" id="UP000193944"/>
    </source>
</evidence>
<comment type="cofactor">
    <cofactor evidence="16">
        <name>[3Fe-4S] cluster</name>
        <dbReference type="ChEBI" id="CHEBI:21137"/>
    </cofactor>
    <text evidence="16">Binds 1 [3Fe-4S] cluster.</text>
</comment>
<dbReference type="InterPro" id="IPR017896">
    <property type="entry name" value="4Fe4S_Fe-S-bd"/>
</dbReference>
<keyword evidence="16" id="KW-0999">Mitochondrion inner membrane</keyword>
<comment type="cofactor">
    <cofactor evidence="16">
        <name>[2Fe-2S] cluster</name>
        <dbReference type="ChEBI" id="CHEBI:190135"/>
    </cofactor>
    <text evidence="16">Binds 1 [2Fe-2S] cluster.</text>
</comment>
<evidence type="ECO:0000256" key="14">
    <source>
        <dbReference type="ARBA" id="ARBA00023291"/>
    </source>
</evidence>
<evidence type="ECO:0000256" key="11">
    <source>
        <dbReference type="ARBA" id="ARBA00023002"/>
    </source>
</evidence>
<dbReference type="GO" id="GO:0009055">
    <property type="term" value="F:electron transfer activity"/>
    <property type="evidence" value="ECO:0007669"/>
    <property type="project" value="InterPro"/>
</dbReference>
<comment type="function">
    <text evidence="16">Iron-sulfur protein (IP) subunit of succinate dehydrogenase (SDH) that is involved in complex II of the mitochondrial electron transport chain and is responsible for transferring electrons from succinate to ubiquinone (coenzyme Q).</text>
</comment>
<sequence length="291" mass="33665">MSLINRNPVFLKNNIFNGILKNINVINVIKENNNTTRNFHSNSIVSKHYKELEFKIYRWNPEKPKEKPAYKSYKVNREDIKQTVLDGLLYIKENEDPTLSFRHHCHNGKCGCCAVNINGKNVLACNTPIDDKQEVQKISPLPNIPVVKDLVLDLTHYYEQYKNIQPWIMRKKKDEHGEIIKEPDREILQTSKERKKIDGYYECNLCACCSSSCPNYWRDADAYLGPSTILNSFRWIRDSRDGFHSERKDALQGPDSLFRCHGEMNCMSNCPLGLNPAKAIAKLKLTITKEG</sequence>
<dbReference type="PROSITE" id="PS00198">
    <property type="entry name" value="4FE4S_FER_1"/>
    <property type="match status" value="1"/>
</dbReference>
<dbReference type="InterPro" id="IPR025192">
    <property type="entry name" value="Succ_DH/fum_Rdtase_N"/>
</dbReference>
<evidence type="ECO:0000256" key="1">
    <source>
        <dbReference type="ARBA" id="ARBA00009433"/>
    </source>
</evidence>
<evidence type="ECO:0000256" key="15">
    <source>
        <dbReference type="ARBA" id="ARBA00049220"/>
    </source>
</evidence>
<evidence type="ECO:0000256" key="5">
    <source>
        <dbReference type="ARBA" id="ARBA00022448"/>
    </source>
</evidence>
<evidence type="ECO:0000256" key="9">
    <source>
        <dbReference type="ARBA" id="ARBA00022723"/>
    </source>
</evidence>
<keyword evidence="16" id="KW-0496">Mitochondrion</keyword>
<dbReference type="Gene3D" id="3.10.20.30">
    <property type="match status" value="1"/>
</dbReference>
<dbReference type="Pfam" id="PF13534">
    <property type="entry name" value="Fer4_17"/>
    <property type="match status" value="1"/>
</dbReference>
<dbReference type="InterPro" id="IPR050573">
    <property type="entry name" value="SDH/FRD_Iron-Sulfur"/>
</dbReference>
<evidence type="ECO:0000256" key="10">
    <source>
        <dbReference type="ARBA" id="ARBA00022982"/>
    </source>
</evidence>
<evidence type="ECO:0000256" key="12">
    <source>
        <dbReference type="ARBA" id="ARBA00023004"/>
    </source>
</evidence>
<comment type="subunit">
    <text evidence="2">Component of complex II composed of four subunits: a flavoprotein (FP), an iron-sulfur protein (IP), and a cytochrome b composed of a large and a small subunit.</text>
</comment>
<dbReference type="PROSITE" id="PS51085">
    <property type="entry name" value="2FE2S_FER_2"/>
    <property type="match status" value="1"/>
</dbReference>
<accession>A0A1Y1X7Q7</accession>
<keyword evidence="10" id="KW-0249">Electron transport</keyword>
<dbReference type="InterPro" id="IPR036010">
    <property type="entry name" value="2Fe-2S_ferredoxin-like_sf"/>
</dbReference>
<keyword evidence="7" id="KW-0816">Tricarboxylic acid cycle</keyword>
<dbReference type="GO" id="GO:0051539">
    <property type="term" value="F:4 iron, 4 sulfur cluster binding"/>
    <property type="evidence" value="ECO:0007669"/>
    <property type="project" value="UniProtKB-KW"/>
</dbReference>
<dbReference type="PROSITE" id="PS51379">
    <property type="entry name" value="4FE4S_FER_2"/>
    <property type="match status" value="1"/>
</dbReference>
<keyword evidence="9 16" id="KW-0479">Metal-binding</keyword>
<dbReference type="GO" id="GO:0006099">
    <property type="term" value="P:tricarboxylic acid cycle"/>
    <property type="evidence" value="ECO:0007669"/>
    <property type="project" value="UniProtKB-UniPathway"/>
</dbReference>
<proteinExistence type="inferred from homology"/>
<dbReference type="PANTHER" id="PTHR11921:SF29">
    <property type="entry name" value="SUCCINATE DEHYDROGENASE [UBIQUINONE] IRON-SULFUR SUBUNIT, MITOCHONDRIAL"/>
    <property type="match status" value="1"/>
</dbReference>
<dbReference type="InterPro" id="IPR004489">
    <property type="entry name" value="Succ_DH/fum_Rdtase_Fe-S"/>
</dbReference>
<gene>
    <name evidence="19" type="ORF">BCR32DRAFT_219977</name>
</gene>
<dbReference type="UniPathway" id="UPA00223">
    <property type="reaction ID" value="UER01006"/>
</dbReference>
<dbReference type="GO" id="GO:0008177">
    <property type="term" value="F:succinate dehydrogenase (quinone) activity"/>
    <property type="evidence" value="ECO:0007669"/>
    <property type="project" value="UniProtKB-EC"/>
</dbReference>
<evidence type="ECO:0000256" key="13">
    <source>
        <dbReference type="ARBA" id="ARBA00023014"/>
    </source>
</evidence>
<evidence type="ECO:0000313" key="19">
    <source>
        <dbReference type="EMBL" id="ORX81793.1"/>
    </source>
</evidence>
<dbReference type="PANTHER" id="PTHR11921">
    <property type="entry name" value="SUCCINATE DEHYDROGENASE IRON-SULFUR PROTEIN"/>
    <property type="match status" value="1"/>
</dbReference>
<dbReference type="NCBIfam" id="NF004616">
    <property type="entry name" value="PRK05950.1"/>
    <property type="match status" value="1"/>
</dbReference>
<keyword evidence="6 16" id="KW-0004">4Fe-4S</keyword>
<keyword evidence="11" id="KW-0560">Oxidoreductase</keyword>
<dbReference type="Gene3D" id="1.10.1060.10">
    <property type="entry name" value="Alpha-helical ferredoxin"/>
    <property type="match status" value="1"/>
</dbReference>
<dbReference type="AlphaFoldDB" id="A0A1Y1X7Q7"/>
<keyword evidence="20" id="KW-1185">Reference proteome</keyword>
<dbReference type="GO" id="GO:0051538">
    <property type="term" value="F:3 iron, 4 sulfur cluster binding"/>
    <property type="evidence" value="ECO:0007669"/>
    <property type="project" value="UniProtKB-KW"/>
</dbReference>
<dbReference type="NCBIfam" id="TIGR00384">
    <property type="entry name" value="dhsB"/>
    <property type="match status" value="1"/>
</dbReference>
<keyword evidence="16" id="KW-0472">Membrane</keyword>
<reference evidence="19 20" key="2">
    <citation type="submission" date="2016-08" db="EMBL/GenBank/DDBJ databases">
        <title>Pervasive Adenine N6-methylation of Active Genes in Fungi.</title>
        <authorList>
            <consortium name="DOE Joint Genome Institute"/>
            <person name="Mondo S.J."/>
            <person name="Dannebaum R.O."/>
            <person name="Kuo R.C."/>
            <person name="Labutti K."/>
            <person name="Haridas S."/>
            <person name="Kuo A."/>
            <person name="Salamov A."/>
            <person name="Ahrendt S.R."/>
            <person name="Lipzen A."/>
            <person name="Sullivan W."/>
            <person name="Andreopoulos W.B."/>
            <person name="Clum A."/>
            <person name="Lindquist E."/>
            <person name="Daum C."/>
            <person name="Ramamoorthy G.K."/>
            <person name="Gryganskyi A."/>
            <person name="Culley D."/>
            <person name="Magnuson J.K."/>
            <person name="James T.Y."/>
            <person name="O'Malley M.A."/>
            <person name="Stajich J.E."/>
            <person name="Spatafora J.W."/>
            <person name="Visel A."/>
            <person name="Grigoriev I.V."/>
        </authorList>
    </citation>
    <scope>NUCLEOTIDE SEQUENCE [LARGE SCALE GENOMIC DNA]</scope>
    <source>
        <strain evidence="19 20">S4</strain>
    </source>
</reference>
<evidence type="ECO:0000259" key="17">
    <source>
        <dbReference type="PROSITE" id="PS51085"/>
    </source>
</evidence>
<protein>
    <recommendedName>
        <fullName evidence="4 16">Succinate dehydrogenase [ubiquinone] iron-sulfur subunit, mitochondrial</fullName>
        <ecNumber evidence="3 16">1.3.5.1</ecNumber>
    </recommendedName>
</protein>
<comment type="caution">
    <text evidence="19">The sequence shown here is derived from an EMBL/GenBank/DDBJ whole genome shotgun (WGS) entry which is preliminary data.</text>
</comment>
<evidence type="ECO:0000259" key="18">
    <source>
        <dbReference type="PROSITE" id="PS51379"/>
    </source>
</evidence>
<dbReference type="EMBL" id="MCFG01000111">
    <property type="protein sequence ID" value="ORX81793.1"/>
    <property type="molecule type" value="Genomic_DNA"/>
</dbReference>
<evidence type="ECO:0000256" key="6">
    <source>
        <dbReference type="ARBA" id="ARBA00022485"/>
    </source>
</evidence>
<evidence type="ECO:0000256" key="2">
    <source>
        <dbReference type="ARBA" id="ARBA00011421"/>
    </source>
</evidence>
<keyword evidence="5" id="KW-0813">Transport</keyword>
<evidence type="ECO:0000256" key="8">
    <source>
        <dbReference type="ARBA" id="ARBA00022714"/>
    </source>
</evidence>
<dbReference type="STRING" id="1754192.A0A1Y1X7Q7"/>
<dbReference type="GO" id="GO:0005743">
    <property type="term" value="C:mitochondrial inner membrane"/>
    <property type="evidence" value="ECO:0007669"/>
    <property type="project" value="UniProtKB-SubCell"/>
</dbReference>
<dbReference type="OrthoDB" id="1696654at2759"/>
<dbReference type="SUPFAM" id="SSF54292">
    <property type="entry name" value="2Fe-2S ferredoxin-like"/>
    <property type="match status" value="1"/>
</dbReference>
<dbReference type="GO" id="GO:0051537">
    <property type="term" value="F:2 iron, 2 sulfur cluster binding"/>
    <property type="evidence" value="ECO:0007669"/>
    <property type="project" value="UniProtKB-KW"/>
</dbReference>
<keyword evidence="14 16" id="KW-0003">3Fe-4S</keyword>
<feature type="domain" description="4Fe-4S ferredoxin-type" evidence="18">
    <location>
        <begin position="193"/>
        <end position="223"/>
    </location>
</feature>
<dbReference type="InterPro" id="IPR001041">
    <property type="entry name" value="2Fe-2S_ferredoxin-type"/>
</dbReference>
<evidence type="ECO:0000256" key="4">
    <source>
        <dbReference type="ARBA" id="ARBA00016766"/>
    </source>
</evidence>
<dbReference type="FunFam" id="1.10.1060.10:FF:000001">
    <property type="entry name" value="Succinate dehydrogenase iron-sulfur subunit SdhB"/>
    <property type="match status" value="1"/>
</dbReference>
<name>A0A1Y1X7Q7_9FUNG</name>
<dbReference type="GO" id="GO:0046872">
    <property type="term" value="F:metal ion binding"/>
    <property type="evidence" value="ECO:0007669"/>
    <property type="project" value="UniProtKB-KW"/>
</dbReference>
<dbReference type="InterPro" id="IPR012675">
    <property type="entry name" value="Beta-grasp_dom_sf"/>
</dbReference>
<keyword evidence="8 16" id="KW-0001">2Fe-2S</keyword>
<dbReference type="Proteomes" id="UP000193944">
    <property type="component" value="Unassembled WGS sequence"/>
</dbReference>
<dbReference type="GO" id="GO:0045273">
    <property type="term" value="C:respiratory chain complex II (succinate dehydrogenase)"/>
    <property type="evidence" value="ECO:0007669"/>
    <property type="project" value="EnsemblFungi"/>
</dbReference>
<organism evidence="19 20">
    <name type="scientific">Anaeromyces robustus</name>
    <dbReference type="NCBI Taxonomy" id="1754192"/>
    <lineage>
        <taxon>Eukaryota</taxon>
        <taxon>Fungi</taxon>
        <taxon>Fungi incertae sedis</taxon>
        <taxon>Chytridiomycota</taxon>
        <taxon>Chytridiomycota incertae sedis</taxon>
        <taxon>Neocallimastigomycetes</taxon>
        <taxon>Neocallimastigales</taxon>
        <taxon>Neocallimastigaceae</taxon>
        <taxon>Anaeromyces</taxon>
    </lineage>
</organism>
<comment type="pathway">
    <text evidence="16">Carbohydrate metabolism; tricarboxylic acid cycle; fumarate from succinate (eukaryal route): step 1/1.</text>
</comment>
<dbReference type="InterPro" id="IPR017900">
    <property type="entry name" value="4Fe4S_Fe_S_CS"/>
</dbReference>
<keyword evidence="12 16" id="KW-0408">Iron</keyword>
<dbReference type="Pfam" id="PF13085">
    <property type="entry name" value="Fer2_3"/>
    <property type="match status" value="1"/>
</dbReference>
<reference evidence="19 20" key="1">
    <citation type="submission" date="2016-08" db="EMBL/GenBank/DDBJ databases">
        <title>A Parts List for Fungal Cellulosomes Revealed by Comparative Genomics.</title>
        <authorList>
            <consortium name="DOE Joint Genome Institute"/>
            <person name="Haitjema C.H."/>
            <person name="Gilmore S.P."/>
            <person name="Henske J.K."/>
            <person name="Solomon K.V."/>
            <person name="De Groot R."/>
            <person name="Kuo A."/>
            <person name="Mondo S.J."/>
            <person name="Salamov A.A."/>
            <person name="Labutti K."/>
            <person name="Zhao Z."/>
            <person name="Chiniquy J."/>
            <person name="Barry K."/>
            <person name="Brewer H.M."/>
            <person name="Purvine S.O."/>
            <person name="Wright A.T."/>
            <person name="Boxma B."/>
            <person name="Van Alen T."/>
            <person name="Hackstein J.H."/>
            <person name="Baker S.E."/>
            <person name="Grigoriev I.V."/>
            <person name="O'Malley M.A."/>
        </authorList>
    </citation>
    <scope>NUCLEOTIDE SEQUENCE [LARGE SCALE GENOMIC DNA]</scope>
    <source>
        <strain evidence="19 20">S4</strain>
    </source>
</reference>
<keyword evidence="13 16" id="KW-0411">Iron-sulfur</keyword>